<dbReference type="Pfam" id="PF03517">
    <property type="entry name" value="Voldacs"/>
    <property type="match status" value="1"/>
</dbReference>
<dbReference type="STRING" id="4955.A0A1G4MD94"/>
<evidence type="ECO:0000256" key="3">
    <source>
        <dbReference type="ARBA" id="ARBA00006172"/>
    </source>
</evidence>
<name>A0A1G4MD94_LACFM</name>
<dbReference type="GO" id="GO:0005737">
    <property type="term" value="C:cytoplasm"/>
    <property type="evidence" value="ECO:0007669"/>
    <property type="project" value="UniProtKB-SubCell"/>
</dbReference>
<accession>A0A1G4MD94</accession>
<keyword evidence="8" id="KW-1185">Reference proteome</keyword>
<dbReference type="AlphaFoldDB" id="A0A1G4MD94"/>
<comment type="subcellular location">
    <subcellularLocation>
        <location evidence="2">Cytoplasm</location>
    </subcellularLocation>
    <subcellularLocation>
        <location evidence="1">Nucleus</location>
    </subcellularLocation>
</comment>
<dbReference type="InterPro" id="IPR039924">
    <property type="entry name" value="ICln/Lot5/Saf5"/>
</dbReference>
<evidence type="ECO:0000256" key="4">
    <source>
        <dbReference type="ARBA" id="ARBA00015935"/>
    </source>
</evidence>
<evidence type="ECO:0000313" key="7">
    <source>
        <dbReference type="EMBL" id="SCW01846.1"/>
    </source>
</evidence>
<dbReference type="EMBL" id="LT598488">
    <property type="protein sequence ID" value="SCW01846.1"/>
    <property type="molecule type" value="Genomic_DNA"/>
</dbReference>
<evidence type="ECO:0000256" key="1">
    <source>
        <dbReference type="ARBA" id="ARBA00004123"/>
    </source>
</evidence>
<proteinExistence type="inferred from homology"/>
<gene>
    <name evidence="7" type="ORF">LAFE_0E08548G</name>
</gene>
<protein>
    <recommendedName>
        <fullName evidence="4">Protein LOT5</fullName>
    </recommendedName>
</protein>
<dbReference type="OrthoDB" id="19714at2759"/>
<dbReference type="OMA" id="NSCIIIW"/>
<organism evidence="7 8">
    <name type="scientific">Lachancea fermentati</name>
    <name type="common">Zygosaccharomyces fermentati</name>
    <dbReference type="NCBI Taxonomy" id="4955"/>
    <lineage>
        <taxon>Eukaryota</taxon>
        <taxon>Fungi</taxon>
        <taxon>Dikarya</taxon>
        <taxon>Ascomycota</taxon>
        <taxon>Saccharomycotina</taxon>
        <taxon>Saccharomycetes</taxon>
        <taxon>Saccharomycetales</taxon>
        <taxon>Saccharomycetaceae</taxon>
        <taxon>Lachancea</taxon>
    </lineage>
</organism>
<keyword evidence="6" id="KW-0539">Nucleus</keyword>
<evidence type="ECO:0000313" key="8">
    <source>
        <dbReference type="Proteomes" id="UP000190831"/>
    </source>
</evidence>
<dbReference type="Proteomes" id="UP000190831">
    <property type="component" value="Chromosome E"/>
</dbReference>
<evidence type="ECO:0000256" key="6">
    <source>
        <dbReference type="ARBA" id="ARBA00023242"/>
    </source>
</evidence>
<sequence>MLRNANEKVVCQLTVTKPTIENVMAYTQYRQTQPRMKGLPLSEHNDLPILYGGGRDFLLRVLPSNGGDVQTDMMESTDLFVLNSCIIIWINAIDKGLQIPYQNIVYHGVRKMADRNPSEDGHALEIVITVLRDVTLNQLFPPSPESSTLDSGTLSGCSMSTVELILKPKYANHERHYNPQMENLFTFRDFGLNRGDTMVMNCNTAIATCMDFFCVQDESDEEDEQEQSNTATFTGVSSVLNDPAVYQNYGAADDLNDDDMGGFDVDEPKAGMALEFSAGNQLAGQKQTFRGSSGFNSSKKTRF</sequence>
<keyword evidence="5" id="KW-0963">Cytoplasm</keyword>
<evidence type="ECO:0000256" key="5">
    <source>
        <dbReference type="ARBA" id="ARBA00022490"/>
    </source>
</evidence>
<comment type="similarity">
    <text evidence="3">Belongs to the LOT5 family.</text>
</comment>
<reference evidence="8" key="1">
    <citation type="submission" date="2016-03" db="EMBL/GenBank/DDBJ databases">
        <authorList>
            <person name="Devillers H."/>
        </authorList>
    </citation>
    <scope>NUCLEOTIDE SEQUENCE [LARGE SCALE GENOMIC DNA]</scope>
</reference>
<dbReference type="GO" id="GO:0005634">
    <property type="term" value="C:nucleus"/>
    <property type="evidence" value="ECO:0007669"/>
    <property type="project" value="UniProtKB-SubCell"/>
</dbReference>
<evidence type="ECO:0000256" key="2">
    <source>
        <dbReference type="ARBA" id="ARBA00004496"/>
    </source>
</evidence>